<evidence type="ECO:0000313" key="2">
    <source>
        <dbReference type="Proteomes" id="UP000492821"/>
    </source>
</evidence>
<name>A0A7E4VBZ1_PANRE</name>
<dbReference type="AlphaFoldDB" id="A0A7E4VBZ1"/>
<accession>A0A7E4VBZ1</accession>
<organism evidence="2 3">
    <name type="scientific">Panagrellus redivivus</name>
    <name type="common">Microworm</name>
    <dbReference type="NCBI Taxonomy" id="6233"/>
    <lineage>
        <taxon>Eukaryota</taxon>
        <taxon>Metazoa</taxon>
        <taxon>Ecdysozoa</taxon>
        <taxon>Nematoda</taxon>
        <taxon>Chromadorea</taxon>
        <taxon>Rhabditida</taxon>
        <taxon>Tylenchina</taxon>
        <taxon>Panagrolaimomorpha</taxon>
        <taxon>Panagrolaimoidea</taxon>
        <taxon>Panagrolaimidae</taxon>
        <taxon>Panagrellus</taxon>
    </lineage>
</organism>
<dbReference type="WBParaSite" id="Pan_g19188.t1">
    <property type="protein sequence ID" value="Pan_g19188.t1"/>
    <property type="gene ID" value="Pan_g19188"/>
</dbReference>
<evidence type="ECO:0000256" key="1">
    <source>
        <dbReference type="SAM" id="Coils"/>
    </source>
</evidence>
<dbReference type="Proteomes" id="UP000492821">
    <property type="component" value="Unassembled WGS sequence"/>
</dbReference>
<keyword evidence="2" id="KW-1185">Reference proteome</keyword>
<keyword evidence="1" id="KW-0175">Coiled coil</keyword>
<sequence length="148" mass="17138">MPPTQIMKWTQCHAPDGKRGFGVQVMHTADRHCWVKSERPHFVGSLGFRRANFFFSLFCFQSSFAVQQSSSLAMPPLEKNDPHGKRYESLFFEDEDSEEDDEDPQDRQARIAVYVEMLNALTELLDEIARLLEAMENRLRKNAEDPKA</sequence>
<evidence type="ECO:0000313" key="3">
    <source>
        <dbReference type="WBParaSite" id="Pan_g19188.t1"/>
    </source>
</evidence>
<proteinExistence type="predicted"/>
<reference evidence="3" key="2">
    <citation type="submission" date="2020-10" db="UniProtKB">
        <authorList>
            <consortium name="WormBaseParasite"/>
        </authorList>
    </citation>
    <scope>IDENTIFICATION</scope>
</reference>
<reference evidence="2" key="1">
    <citation type="journal article" date="2013" name="Genetics">
        <title>The draft genome and transcriptome of Panagrellus redivivus are shaped by the harsh demands of a free-living lifestyle.</title>
        <authorList>
            <person name="Srinivasan J."/>
            <person name="Dillman A.R."/>
            <person name="Macchietto M.G."/>
            <person name="Heikkinen L."/>
            <person name="Lakso M."/>
            <person name="Fracchia K.M."/>
            <person name="Antoshechkin I."/>
            <person name="Mortazavi A."/>
            <person name="Wong G."/>
            <person name="Sternberg P.W."/>
        </authorList>
    </citation>
    <scope>NUCLEOTIDE SEQUENCE [LARGE SCALE GENOMIC DNA]</scope>
    <source>
        <strain evidence="2">MT8872</strain>
    </source>
</reference>
<protein>
    <submittedName>
        <fullName evidence="3">Uncharacterized protein</fullName>
    </submittedName>
</protein>
<feature type="coiled-coil region" evidence="1">
    <location>
        <begin position="114"/>
        <end position="145"/>
    </location>
</feature>